<dbReference type="PANTHER" id="PTHR30093:SF2">
    <property type="entry name" value="TYPE II SECRETION SYSTEM PROTEIN H"/>
    <property type="match status" value="1"/>
</dbReference>
<keyword evidence="1" id="KW-0812">Transmembrane</keyword>
<dbReference type="NCBIfam" id="TIGR02532">
    <property type="entry name" value="IV_pilin_GFxxxE"/>
    <property type="match status" value="1"/>
</dbReference>
<proteinExistence type="predicted"/>
<dbReference type="InterPro" id="IPR045584">
    <property type="entry name" value="Pilin-like"/>
</dbReference>
<sequence length="245" mass="26750">MPNMRRHFTLIELLVVIAIIAILAGMLLPVLNRARESAHSSSCLSNLKQLGSGMLLYTDANGGLLPPMKRIVNGNGAWWTEYLIGSRMITGGVMGCPSVKTETINWKNVLETDAFTGNVNFEWPHYALNESCAPYENGDFVSRKLSRAKSPSVTLSNADTASGNSSGGMRMFTPNLIQQYNTTGSFSIIDLRHGQGANALFLDGHAALRKSPTKLSINYSADDNPYKNVFEGDTQFPQPGTLWGF</sequence>
<keyword evidence="1" id="KW-0472">Membrane</keyword>
<dbReference type="EMBL" id="VUNS01000005">
    <property type="protein sequence ID" value="MST96793.1"/>
    <property type="molecule type" value="Genomic_DNA"/>
</dbReference>
<dbReference type="SUPFAM" id="SSF54523">
    <property type="entry name" value="Pili subunits"/>
    <property type="match status" value="1"/>
</dbReference>
<reference evidence="2 3" key="1">
    <citation type="submission" date="2019-08" db="EMBL/GenBank/DDBJ databases">
        <title>In-depth cultivation of the pig gut microbiome towards novel bacterial diversity and tailored functional studies.</title>
        <authorList>
            <person name="Wylensek D."/>
            <person name="Hitch T.C.A."/>
            <person name="Clavel T."/>
        </authorList>
    </citation>
    <scope>NUCLEOTIDE SEQUENCE [LARGE SCALE GENOMIC DNA]</scope>
    <source>
        <strain evidence="2 3">BBE-744-WT-12</strain>
    </source>
</reference>
<feature type="transmembrane region" description="Helical" evidence="1">
    <location>
        <begin position="7"/>
        <end position="31"/>
    </location>
</feature>
<name>A0A844G0X1_9BACT</name>
<dbReference type="InterPro" id="IPR012902">
    <property type="entry name" value="N_methyl_site"/>
</dbReference>
<evidence type="ECO:0000313" key="3">
    <source>
        <dbReference type="Proteomes" id="UP000435649"/>
    </source>
</evidence>
<accession>A0A844G0X1</accession>
<dbReference type="AlphaFoldDB" id="A0A844G0X1"/>
<evidence type="ECO:0000256" key="1">
    <source>
        <dbReference type="SAM" id="Phobius"/>
    </source>
</evidence>
<gene>
    <name evidence="2" type="ORF">FYJ85_07005</name>
</gene>
<evidence type="ECO:0000313" key="2">
    <source>
        <dbReference type="EMBL" id="MST96793.1"/>
    </source>
</evidence>
<dbReference type="Gene3D" id="3.30.700.10">
    <property type="entry name" value="Glycoprotein, Type 4 Pilin"/>
    <property type="match status" value="1"/>
</dbReference>
<keyword evidence="3" id="KW-1185">Reference proteome</keyword>
<organism evidence="2 3">
    <name type="scientific">Victivallis lenta</name>
    <dbReference type="NCBI Taxonomy" id="2606640"/>
    <lineage>
        <taxon>Bacteria</taxon>
        <taxon>Pseudomonadati</taxon>
        <taxon>Lentisphaerota</taxon>
        <taxon>Lentisphaeria</taxon>
        <taxon>Victivallales</taxon>
        <taxon>Victivallaceae</taxon>
        <taxon>Victivallis</taxon>
    </lineage>
</organism>
<dbReference type="Pfam" id="PF07963">
    <property type="entry name" value="N_methyl"/>
    <property type="match status" value="1"/>
</dbReference>
<protein>
    <submittedName>
        <fullName evidence="2">Prepilin-type N-terminal cleavage/methylation domain-containing protein</fullName>
    </submittedName>
</protein>
<comment type="caution">
    <text evidence="2">The sequence shown here is derived from an EMBL/GenBank/DDBJ whole genome shotgun (WGS) entry which is preliminary data.</text>
</comment>
<dbReference type="Proteomes" id="UP000435649">
    <property type="component" value="Unassembled WGS sequence"/>
</dbReference>
<dbReference type="PANTHER" id="PTHR30093">
    <property type="entry name" value="GENERAL SECRETION PATHWAY PROTEIN G"/>
    <property type="match status" value="1"/>
</dbReference>
<keyword evidence="1" id="KW-1133">Transmembrane helix</keyword>